<feature type="compositionally biased region" description="Basic and acidic residues" evidence="1">
    <location>
        <begin position="162"/>
        <end position="223"/>
    </location>
</feature>
<gene>
    <name evidence="2" type="ORF">P154DRAFT_532278</name>
</gene>
<feature type="compositionally biased region" description="Polar residues" evidence="1">
    <location>
        <begin position="17"/>
        <end position="27"/>
    </location>
</feature>
<feature type="compositionally biased region" description="Acidic residues" evidence="1">
    <location>
        <begin position="232"/>
        <end position="242"/>
    </location>
</feature>
<organism evidence="2 3">
    <name type="scientific">Amniculicola lignicola CBS 123094</name>
    <dbReference type="NCBI Taxonomy" id="1392246"/>
    <lineage>
        <taxon>Eukaryota</taxon>
        <taxon>Fungi</taxon>
        <taxon>Dikarya</taxon>
        <taxon>Ascomycota</taxon>
        <taxon>Pezizomycotina</taxon>
        <taxon>Dothideomycetes</taxon>
        <taxon>Pleosporomycetidae</taxon>
        <taxon>Pleosporales</taxon>
        <taxon>Amniculicolaceae</taxon>
        <taxon>Amniculicola</taxon>
    </lineage>
</organism>
<evidence type="ECO:0000256" key="1">
    <source>
        <dbReference type="SAM" id="MobiDB-lite"/>
    </source>
</evidence>
<evidence type="ECO:0000313" key="2">
    <source>
        <dbReference type="EMBL" id="KAF2003541.1"/>
    </source>
</evidence>
<dbReference type="AlphaFoldDB" id="A0A6A5WTL7"/>
<feature type="region of interest" description="Disordered" evidence="1">
    <location>
        <begin position="1"/>
        <end position="41"/>
    </location>
</feature>
<name>A0A6A5WTL7_9PLEO</name>
<accession>A0A6A5WTL7</accession>
<proteinExistence type="predicted"/>
<dbReference type="OrthoDB" id="10688768at2759"/>
<dbReference type="EMBL" id="ML977572">
    <property type="protein sequence ID" value="KAF2003541.1"/>
    <property type="molecule type" value="Genomic_DNA"/>
</dbReference>
<feature type="compositionally biased region" description="Basic and acidic residues" evidence="1">
    <location>
        <begin position="268"/>
        <end position="280"/>
    </location>
</feature>
<feature type="region of interest" description="Disordered" evidence="1">
    <location>
        <begin position="75"/>
        <end position="98"/>
    </location>
</feature>
<keyword evidence="3" id="KW-1185">Reference proteome</keyword>
<evidence type="ECO:0000313" key="3">
    <source>
        <dbReference type="Proteomes" id="UP000799779"/>
    </source>
</evidence>
<protein>
    <submittedName>
        <fullName evidence="2">Uncharacterized protein</fullName>
    </submittedName>
</protein>
<feature type="region of interest" description="Disordered" evidence="1">
    <location>
        <begin position="162"/>
        <end position="242"/>
    </location>
</feature>
<feature type="region of interest" description="Disordered" evidence="1">
    <location>
        <begin position="257"/>
        <end position="295"/>
    </location>
</feature>
<reference evidence="2" key="1">
    <citation type="journal article" date="2020" name="Stud. Mycol.">
        <title>101 Dothideomycetes genomes: a test case for predicting lifestyles and emergence of pathogens.</title>
        <authorList>
            <person name="Haridas S."/>
            <person name="Albert R."/>
            <person name="Binder M."/>
            <person name="Bloem J."/>
            <person name="Labutti K."/>
            <person name="Salamov A."/>
            <person name="Andreopoulos B."/>
            <person name="Baker S."/>
            <person name="Barry K."/>
            <person name="Bills G."/>
            <person name="Bluhm B."/>
            <person name="Cannon C."/>
            <person name="Castanera R."/>
            <person name="Culley D."/>
            <person name="Daum C."/>
            <person name="Ezra D."/>
            <person name="Gonzalez J."/>
            <person name="Henrissat B."/>
            <person name="Kuo A."/>
            <person name="Liang C."/>
            <person name="Lipzen A."/>
            <person name="Lutzoni F."/>
            <person name="Magnuson J."/>
            <person name="Mondo S."/>
            <person name="Nolan M."/>
            <person name="Ohm R."/>
            <person name="Pangilinan J."/>
            <person name="Park H.-J."/>
            <person name="Ramirez L."/>
            <person name="Alfaro M."/>
            <person name="Sun H."/>
            <person name="Tritt A."/>
            <person name="Yoshinaga Y."/>
            <person name="Zwiers L.-H."/>
            <person name="Turgeon B."/>
            <person name="Goodwin S."/>
            <person name="Spatafora J."/>
            <person name="Crous P."/>
            <person name="Grigoriev I."/>
        </authorList>
    </citation>
    <scope>NUCLEOTIDE SEQUENCE</scope>
    <source>
        <strain evidence="2">CBS 123094</strain>
    </source>
</reference>
<sequence>MSKPIRGLRQWAEDEATGNNPPQNSESPKPPEVSDASKSLEASEFSELVLAPWDPTDHDHLPPLKYMKDVPFYEFPPFNPSPPSSRSPAVTGASSSIQCTKDQPCNRFLCLQCNDDPLRAEVAAELAAKGAERKAEAQRSVTMHADFQKTMRVVLEESVAVEEHNKKVDKSKRIAERKRKEAEASQLAENEKQKQEQEQERAKRQRTEETRSKALEIRQDVARKQAAQAESVGEESAGDDDDDMLVMLELANDAVAATEEEPEQDAGALEKSEQTARDWDNSIPPPKQSAPSWKDDIRQHEDMSIVWKSLDPKFAPSEHYEFQADDENPGGYKSYTIFEAEHCPDDHKFTNLPQEAYEWTMIKDGQRKLDVDGVLKKKNRKAHRHQGTGEKMVESSVHRRVTALEKYRKWRASLRVESKDEAYAPRLISLVEDFPCGPDQEPRLWADKYGTNLIKMDVKNAPKSHFKVSVSVGLNPATVIGNAEPWFKAVLAAGTQHPNNIFIEVTDRSALDDQSPFGPGAYAICETFVNGVRALAANREEAAWAGQDKDVVALAEAAIARRKMSKARED</sequence>
<dbReference type="Proteomes" id="UP000799779">
    <property type="component" value="Unassembled WGS sequence"/>
</dbReference>